<evidence type="ECO:0000313" key="3">
    <source>
        <dbReference type="Proteomes" id="UP000438429"/>
    </source>
</evidence>
<comment type="caution">
    <text evidence="2">The sequence shown here is derived from an EMBL/GenBank/DDBJ whole genome shotgun (WGS) entry which is preliminary data.</text>
</comment>
<accession>A0A6A4TI93</accession>
<protein>
    <submittedName>
        <fullName evidence="2">Uncharacterized protein</fullName>
    </submittedName>
</protein>
<proteinExistence type="predicted"/>
<evidence type="ECO:0000313" key="2">
    <source>
        <dbReference type="EMBL" id="KAF0047266.1"/>
    </source>
</evidence>
<dbReference type="Proteomes" id="UP000438429">
    <property type="component" value="Unassembled WGS sequence"/>
</dbReference>
<reference evidence="2 3" key="1">
    <citation type="submission" date="2019-06" db="EMBL/GenBank/DDBJ databases">
        <title>Draft genomes of female and male turbot (Scophthalmus maximus).</title>
        <authorList>
            <person name="Xu H."/>
            <person name="Xu X.-W."/>
            <person name="Shao C."/>
            <person name="Chen S."/>
        </authorList>
    </citation>
    <scope>NUCLEOTIDE SEQUENCE [LARGE SCALE GENOMIC DNA]</scope>
    <source>
        <strain evidence="2">Ysfricsl-2016a</strain>
        <tissue evidence="2">Blood</tissue>
    </source>
</reference>
<name>A0A6A4TI93_SCOMX</name>
<sequence>MKRIGRGARERKTLSNNLSQIELRTNWGTVIFEDEFDVKNPQNRLEKKKRNVRQSALLAEDLWMEARVGARGAARRGGTGLPESVSRARGDRGPVQAAGAADKIYPPPNLVCLLICAKVTDSVLCDVELQRATNICHSSAVSMTSSDETLQITSDQGIAVGVCPDVLL</sequence>
<gene>
    <name evidence="2" type="ORF">F2P81_000899</name>
</gene>
<evidence type="ECO:0000256" key="1">
    <source>
        <dbReference type="SAM" id="MobiDB-lite"/>
    </source>
</evidence>
<dbReference type="AlphaFoldDB" id="A0A6A4TI93"/>
<dbReference type="EMBL" id="VEVO01000001">
    <property type="protein sequence ID" value="KAF0047266.1"/>
    <property type="molecule type" value="Genomic_DNA"/>
</dbReference>
<feature type="region of interest" description="Disordered" evidence="1">
    <location>
        <begin position="73"/>
        <end position="93"/>
    </location>
</feature>
<organism evidence="2 3">
    <name type="scientific">Scophthalmus maximus</name>
    <name type="common">Turbot</name>
    <name type="synonym">Psetta maxima</name>
    <dbReference type="NCBI Taxonomy" id="52904"/>
    <lineage>
        <taxon>Eukaryota</taxon>
        <taxon>Metazoa</taxon>
        <taxon>Chordata</taxon>
        <taxon>Craniata</taxon>
        <taxon>Vertebrata</taxon>
        <taxon>Euteleostomi</taxon>
        <taxon>Actinopterygii</taxon>
        <taxon>Neopterygii</taxon>
        <taxon>Teleostei</taxon>
        <taxon>Neoteleostei</taxon>
        <taxon>Acanthomorphata</taxon>
        <taxon>Carangaria</taxon>
        <taxon>Pleuronectiformes</taxon>
        <taxon>Pleuronectoidei</taxon>
        <taxon>Scophthalmidae</taxon>
        <taxon>Scophthalmus</taxon>
    </lineage>
</organism>